<evidence type="ECO:0000313" key="2">
    <source>
        <dbReference type="EMBL" id="KAJ4374287.1"/>
    </source>
</evidence>
<sequence>MLPLASTSASIFIILLALSTPSAARPNLQRRGLPGAVYTCTDTDFRGNCQWSAPTSQCRQQGPFNLGIDSLGPDPSTSCILYEKFDCSGTQIQTVRFPGIASGLPKFAAFRCSADAQGNPNLDVNADLKSTAKALDPLADPRLAGGVGSLERKNNLDEIKEMEKDGFKEGLIGLKKGVYY</sequence>
<dbReference type="Proteomes" id="UP001140560">
    <property type="component" value="Unassembled WGS sequence"/>
</dbReference>
<comment type="caution">
    <text evidence="2">The sequence shown here is derived from an EMBL/GenBank/DDBJ whole genome shotgun (WGS) entry which is preliminary data.</text>
</comment>
<dbReference type="OrthoDB" id="2910287at2759"/>
<feature type="signal peptide" evidence="1">
    <location>
        <begin position="1"/>
        <end position="24"/>
    </location>
</feature>
<proteinExistence type="predicted"/>
<gene>
    <name evidence="2" type="ORF">N0V83_003028</name>
</gene>
<feature type="chain" id="PRO_5040720392" evidence="1">
    <location>
        <begin position="25"/>
        <end position="180"/>
    </location>
</feature>
<evidence type="ECO:0000313" key="3">
    <source>
        <dbReference type="Proteomes" id="UP001140560"/>
    </source>
</evidence>
<accession>A0A9W8YCX4</accession>
<organism evidence="2 3">
    <name type="scientific">Neocucurbitaria cava</name>
    <dbReference type="NCBI Taxonomy" id="798079"/>
    <lineage>
        <taxon>Eukaryota</taxon>
        <taxon>Fungi</taxon>
        <taxon>Dikarya</taxon>
        <taxon>Ascomycota</taxon>
        <taxon>Pezizomycotina</taxon>
        <taxon>Dothideomycetes</taxon>
        <taxon>Pleosporomycetidae</taxon>
        <taxon>Pleosporales</taxon>
        <taxon>Pleosporineae</taxon>
        <taxon>Cucurbitariaceae</taxon>
        <taxon>Neocucurbitaria</taxon>
    </lineage>
</organism>
<evidence type="ECO:0000256" key="1">
    <source>
        <dbReference type="SAM" id="SignalP"/>
    </source>
</evidence>
<dbReference type="EMBL" id="JAPEUY010000004">
    <property type="protein sequence ID" value="KAJ4374287.1"/>
    <property type="molecule type" value="Genomic_DNA"/>
</dbReference>
<keyword evidence="3" id="KW-1185">Reference proteome</keyword>
<keyword evidence="1" id="KW-0732">Signal</keyword>
<reference evidence="2" key="1">
    <citation type="submission" date="2022-10" db="EMBL/GenBank/DDBJ databases">
        <title>Tapping the CABI collections for fungal endophytes: first genome assemblies for Collariella, Neodidymelliopsis, Ascochyta clinopodiicola, Didymella pomorum, Didymosphaeria variabile, Neocosmospora piperis and Neocucurbitaria cava.</title>
        <authorList>
            <person name="Hill R."/>
        </authorList>
    </citation>
    <scope>NUCLEOTIDE SEQUENCE</scope>
    <source>
        <strain evidence="2">IMI 356814</strain>
    </source>
</reference>
<dbReference type="AlphaFoldDB" id="A0A9W8YCX4"/>
<name>A0A9W8YCX4_9PLEO</name>
<protein>
    <submittedName>
        <fullName evidence="2">Uncharacterized protein</fullName>
    </submittedName>
</protein>